<evidence type="ECO:0000313" key="4">
    <source>
        <dbReference type="Proteomes" id="UP000538147"/>
    </source>
</evidence>
<evidence type="ECO:0000259" key="2">
    <source>
        <dbReference type="Pfam" id="PF07995"/>
    </source>
</evidence>
<dbReference type="InterPro" id="IPR012938">
    <property type="entry name" value="Glc/Sorbosone_DH"/>
</dbReference>
<dbReference type="Pfam" id="PF07995">
    <property type="entry name" value="GSDH"/>
    <property type="match status" value="1"/>
</dbReference>
<evidence type="ECO:0000256" key="1">
    <source>
        <dbReference type="SAM" id="MobiDB-lite"/>
    </source>
</evidence>
<dbReference type="PANTHER" id="PTHR19328:SF75">
    <property type="entry name" value="ALDOSE SUGAR DEHYDROGENASE YLII"/>
    <property type="match status" value="1"/>
</dbReference>
<dbReference type="EMBL" id="JACIIV010000024">
    <property type="protein sequence ID" value="MBB6228805.1"/>
    <property type="molecule type" value="Genomic_DNA"/>
</dbReference>
<dbReference type="SUPFAM" id="SSF50952">
    <property type="entry name" value="Soluble quinoprotein glucose dehydrogenase"/>
    <property type="match status" value="1"/>
</dbReference>
<dbReference type="AlphaFoldDB" id="A0A841LG85"/>
<proteinExistence type="predicted"/>
<dbReference type="InterPro" id="IPR011041">
    <property type="entry name" value="Quinoprot_gluc/sorb_DH_b-prop"/>
</dbReference>
<dbReference type="PANTHER" id="PTHR19328">
    <property type="entry name" value="HEDGEHOG-INTERACTING PROTEIN"/>
    <property type="match status" value="1"/>
</dbReference>
<keyword evidence="4" id="KW-1185">Reference proteome</keyword>
<gene>
    <name evidence="3" type="ORF">FHS79_002996</name>
</gene>
<feature type="region of interest" description="Disordered" evidence="1">
    <location>
        <begin position="60"/>
        <end position="84"/>
    </location>
</feature>
<dbReference type="Gene3D" id="2.120.10.30">
    <property type="entry name" value="TolB, C-terminal domain"/>
    <property type="match status" value="1"/>
</dbReference>
<feature type="domain" description="Glucose/Sorbosone dehydrogenase" evidence="2">
    <location>
        <begin position="10"/>
        <end position="242"/>
    </location>
</feature>
<protein>
    <submittedName>
        <fullName evidence="3">Glucose/arabinose dehydrogenase</fullName>
    </submittedName>
</protein>
<name>A0A841LG85_9SPHN</name>
<accession>A0A841LG85</accession>
<comment type="caution">
    <text evidence="3">The sequence shown here is derived from an EMBL/GenBank/DDBJ whole genome shotgun (WGS) entry which is preliminary data.</text>
</comment>
<evidence type="ECO:0000313" key="3">
    <source>
        <dbReference type="EMBL" id="MBB6228805.1"/>
    </source>
</evidence>
<dbReference type="Proteomes" id="UP000538147">
    <property type="component" value="Unassembled WGS sequence"/>
</dbReference>
<dbReference type="InterPro" id="IPR011042">
    <property type="entry name" value="6-blade_b-propeller_TolB-like"/>
</dbReference>
<reference evidence="3 4" key="1">
    <citation type="submission" date="2020-08" db="EMBL/GenBank/DDBJ databases">
        <title>Genomic Encyclopedia of Type Strains, Phase IV (KMG-IV): sequencing the most valuable type-strain genomes for metagenomic binning, comparative biology and taxonomic classification.</title>
        <authorList>
            <person name="Goeker M."/>
        </authorList>
    </citation>
    <scope>NUCLEOTIDE SEQUENCE [LARGE SCALE GENOMIC DNA]</scope>
    <source>
        <strain evidence="3 4">DSM 102189</strain>
    </source>
</reference>
<organism evidence="3 4">
    <name type="scientific">Polymorphobacter multimanifer</name>
    <dbReference type="NCBI Taxonomy" id="1070431"/>
    <lineage>
        <taxon>Bacteria</taxon>
        <taxon>Pseudomonadati</taxon>
        <taxon>Pseudomonadota</taxon>
        <taxon>Alphaproteobacteria</taxon>
        <taxon>Sphingomonadales</taxon>
        <taxon>Sphingosinicellaceae</taxon>
        <taxon>Polymorphobacter</taxon>
    </lineage>
</organism>
<sequence length="249" mass="26744">MREVFEMKEDDQDSSGLHFGGRMALAPDNRHLFLSIGERRNISRAQNAADQAGSILRMTLDGEVPGDNPRMPIGKDDDDEPKPADPYVYAMGSRNSQALAIEPGSGMLWSAEHGPKGGDRVDPVRPGVNLGWPFITAATDYSGAPVGEGLSKEGMQSPVHVFKQTVAPSGAAFYTGDAIRGWRGSLLVGGLANQALMRISTKGQTVQSVETIEVGRRVRDVRVAPDGAIWMVTDHEDGELLRLAPPAGR</sequence>